<dbReference type="InterPro" id="IPR024053">
    <property type="entry name" value="VHL_beta_dom"/>
</dbReference>
<reference evidence="3" key="1">
    <citation type="submission" date="2025-05" db="UniProtKB">
        <authorList>
            <consortium name="RefSeq"/>
        </authorList>
    </citation>
    <scope>NUCLEOTIDE SEQUENCE [LARGE SCALE GENOMIC DNA]</scope>
</reference>
<evidence type="ECO:0000259" key="2">
    <source>
        <dbReference type="Pfam" id="PF01847"/>
    </source>
</evidence>
<dbReference type="RefSeq" id="XP_023949361.1">
    <property type="nucleotide sequence ID" value="XM_024093593.2"/>
</dbReference>
<dbReference type="CTD" id="7428"/>
<keyword evidence="3" id="KW-1185">Reference proteome</keyword>
<dbReference type="KEGG" id="bany:112053957"/>
<evidence type="ECO:0000256" key="1">
    <source>
        <dbReference type="ARBA" id="ARBA00010057"/>
    </source>
</evidence>
<dbReference type="InterPro" id="IPR022772">
    <property type="entry name" value="VHL_tumour_suppress_b/a_dom"/>
</dbReference>
<comment type="similarity">
    <text evidence="1">Belongs to the VHL family.</text>
</comment>
<dbReference type="AlphaFoldDB" id="A0A6J1P0C5"/>
<sequence>MMDRERRQLEDEEPGVLLYEEDEKGQLVVVKSLESASSAYLRFTNRTSRAVDVWWRDFSGVKKHYVRLQADTYFDINSFITHPWEFSDVATKETCVINNKAIFRPPSNIGGMLYRTNWNITIRVRSLRRSAMLVLAQRLNDPAAVDALGLPRVLAEEIKKLITVFHRPHTPTPPQRD</sequence>
<evidence type="ECO:0000313" key="3">
    <source>
        <dbReference type="Proteomes" id="UP001652582"/>
    </source>
</evidence>
<organism evidence="3 4">
    <name type="scientific">Bicyclus anynana</name>
    <name type="common">Squinting bush brown butterfly</name>
    <dbReference type="NCBI Taxonomy" id="110368"/>
    <lineage>
        <taxon>Eukaryota</taxon>
        <taxon>Metazoa</taxon>
        <taxon>Ecdysozoa</taxon>
        <taxon>Arthropoda</taxon>
        <taxon>Hexapoda</taxon>
        <taxon>Insecta</taxon>
        <taxon>Pterygota</taxon>
        <taxon>Neoptera</taxon>
        <taxon>Endopterygota</taxon>
        <taxon>Lepidoptera</taxon>
        <taxon>Glossata</taxon>
        <taxon>Ditrysia</taxon>
        <taxon>Papilionoidea</taxon>
        <taxon>Nymphalidae</taxon>
        <taxon>Satyrinae</taxon>
        <taxon>Satyrini</taxon>
        <taxon>Mycalesina</taxon>
        <taxon>Bicyclus</taxon>
    </lineage>
</organism>
<reference evidence="4" key="2">
    <citation type="submission" date="2025-08" db="UniProtKB">
        <authorList>
            <consortium name="RefSeq"/>
        </authorList>
    </citation>
    <scope>IDENTIFICATION</scope>
</reference>
<evidence type="ECO:0000313" key="4">
    <source>
        <dbReference type="RefSeq" id="XP_023949361.1"/>
    </source>
</evidence>
<dbReference type="CDD" id="cd05468">
    <property type="entry name" value="pVHL"/>
    <property type="match status" value="1"/>
</dbReference>
<dbReference type="InterPro" id="IPR037140">
    <property type="entry name" value="VHL_beta_dom_sf"/>
</dbReference>
<dbReference type="Proteomes" id="UP001652582">
    <property type="component" value="Chromosome 2"/>
</dbReference>
<dbReference type="GeneID" id="112053957"/>
<dbReference type="Pfam" id="PF01847">
    <property type="entry name" value="VHL"/>
    <property type="match status" value="1"/>
</dbReference>
<dbReference type="FunFam" id="2.60.40.780:FF:000001">
    <property type="entry name" value="von Hippel-Lindau disease tumor suppressor"/>
    <property type="match status" value="1"/>
</dbReference>
<protein>
    <submittedName>
        <fullName evidence="4">von Hippel-Lindau tumor suppressor homolog</fullName>
    </submittedName>
</protein>
<gene>
    <name evidence="4" type="primary">LOC112053957</name>
</gene>
<accession>A0A6J1P0C5</accession>
<dbReference type="InterPro" id="IPR036208">
    <property type="entry name" value="VHL_sf"/>
</dbReference>
<dbReference type="SUPFAM" id="SSF49468">
    <property type="entry name" value="VHL"/>
    <property type="match status" value="1"/>
</dbReference>
<proteinExistence type="inferred from homology"/>
<name>A0A6J1P0C5_BICAN</name>
<dbReference type="OrthoDB" id="413400at2759"/>
<feature type="domain" description="von Hippel-Lindau disease tumour suppressor beta" evidence="2">
    <location>
        <begin position="30"/>
        <end position="109"/>
    </location>
</feature>
<dbReference type="Gene3D" id="2.60.40.780">
    <property type="entry name" value="von Hippel-Lindau disease tumour suppressor, beta domain"/>
    <property type="match status" value="1"/>
</dbReference>